<comment type="caution">
    <text evidence="1">The sequence shown here is derived from an EMBL/GenBank/DDBJ whole genome shotgun (WGS) entry which is preliminary data.</text>
</comment>
<gene>
    <name evidence="1" type="ORF">Acr_00g0048030</name>
</gene>
<dbReference type="EMBL" id="BJWL01000265">
    <property type="protein sequence ID" value="GFS36785.1"/>
    <property type="molecule type" value="Genomic_DNA"/>
</dbReference>
<sequence length="490" mass="54698">MEERKEIKNRDSQLSYGCIGSFNPCFSVVIALSLLSNDNSELTIALAWRAIIFGSDYFKLRCGRPPSLLYSDNLVEITTLVRPVLEYPHLVPAEFELSCRISGLRIFSPRPSCFRDVFEAIGGSGSCPLSISSLVRAEAGAFVDLVRIFSPKLIIIGWASHGIPADVFIHRPKLNVVAIIVEVDTLMCLLDKPFSAKDLLHVYTVVRLKRELGNPFYTGNHYLCLRNPNQPQIGDDDLWSFLRRNDYLPDNFLDSKEEEEEDFSQLFLNKNRDRVTLAVKPVHAISILSSDNKQPNNLVHTSPRSVGEVKVVPSFRETNSSGDSSCKADTMMFKNLKKKVTPAAELPSVTTPPSAKSLSKWDEGHISKDKEDGRKNELGCHDRALKAQVLLLRARLQRASIFVDHMKKQSIKLKRAKKKARDASYATVIKAQNKVVAIEAALAELQLEYMNWPEEDEDVANAVVAHGNDIANLTEEAPGIVVEGSGEEKH</sequence>
<dbReference type="AlphaFoldDB" id="A0A7J0DLU7"/>
<dbReference type="Proteomes" id="UP000585474">
    <property type="component" value="Unassembled WGS sequence"/>
</dbReference>
<organism evidence="1 2">
    <name type="scientific">Actinidia rufa</name>
    <dbReference type="NCBI Taxonomy" id="165716"/>
    <lineage>
        <taxon>Eukaryota</taxon>
        <taxon>Viridiplantae</taxon>
        <taxon>Streptophyta</taxon>
        <taxon>Embryophyta</taxon>
        <taxon>Tracheophyta</taxon>
        <taxon>Spermatophyta</taxon>
        <taxon>Magnoliopsida</taxon>
        <taxon>eudicotyledons</taxon>
        <taxon>Gunneridae</taxon>
        <taxon>Pentapetalae</taxon>
        <taxon>asterids</taxon>
        <taxon>Ericales</taxon>
        <taxon>Actinidiaceae</taxon>
        <taxon>Actinidia</taxon>
    </lineage>
</organism>
<protein>
    <submittedName>
        <fullName evidence="1">Uncharacterized protein</fullName>
    </submittedName>
</protein>
<proteinExistence type="predicted"/>
<reference evidence="2" key="1">
    <citation type="submission" date="2019-07" db="EMBL/GenBank/DDBJ databases">
        <title>De Novo Assembly of kiwifruit Actinidia rufa.</title>
        <authorList>
            <person name="Sugita-Konishi S."/>
            <person name="Sato K."/>
            <person name="Mori E."/>
            <person name="Abe Y."/>
            <person name="Kisaki G."/>
            <person name="Hamano K."/>
            <person name="Suezawa K."/>
            <person name="Otani M."/>
            <person name="Fukuda T."/>
            <person name="Manabe T."/>
            <person name="Gomi K."/>
            <person name="Tabuchi M."/>
            <person name="Akimitsu K."/>
            <person name="Kataoka I."/>
        </authorList>
    </citation>
    <scope>NUCLEOTIDE SEQUENCE [LARGE SCALE GENOMIC DNA]</scope>
    <source>
        <strain evidence="2">cv. Fuchu</strain>
    </source>
</reference>
<accession>A0A7J0DLU7</accession>
<keyword evidence="2" id="KW-1185">Reference proteome</keyword>
<name>A0A7J0DLU7_9ERIC</name>
<evidence type="ECO:0000313" key="2">
    <source>
        <dbReference type="Proteomes" id="UP000585474"/>
    </source>
</evidence>
<evidence type="ECO:0000313" key="1">
    <source>
        <dbReference type="EMBL" id="GFS36785.1"/>
    </source>
</evidence>